<dbReference type="Pfam" id="PF22725">
    <property type="entry name" value="GFO_IDH_MocA_C3"/>
    <property type="match status" value="1"/>
</dbReference>
<evidence type="ECO:0000259" key="3">
    <source>
        <dbReference type="Pfam" id="PF01408"/>
    </source>
</evidence>
<dbReference type="Pfam" id="PF01408">
    <property type="entry name" value="GFO_IDH_MocA"/>
    <property type="match status" value="1"/>
</dbReference>
<gene>
    <name evidence="5" type="ORF">NEF87_002213</name>
</gene>
<comment type="similarity">
    <text evidence="1">Belongs to the Gfo/Idh/MocA family.</text>
</comment>
<evidence type="ECO:0000259" key="4">
    <source>
        <dbReference type="Pfam" id="PF22725"/>
    </source>
</evidence>
<dbReference type="InterPro" id="IPR050984">
    <property type="entry name" value="Gfo/Idh/MocA_domain"/>
</dbReference>
<dbReference type="PANTHER" id="PTHR22604">
    <property type="entry name" value="OXIDOREDUCTASES"/>
    <property type="match status" value="1"/>
</dbReference>
<dbReference type="Proteomes" id="UP001208689">
    <property type="component" value="Chromosome"/>
</dbReference>
<feature type="domain" description="GFO/IDH/MocA-like oxidoreductase" evidence="4">
    <location>
        <begin position="132"/>
        <end position="248"/>
    </location>
</feature>
<dbReference type="PANTHER" id="PTHR22604:SF105">
    <property type="entry name" value="TRANS-1,2-DIHYDROBENZENE-1,2-DIOL DEHYDROGENASE"/>
    <property type="match status" value="1"/>
</dbReference>
<protein>
    <submittedName>
        <fullName evidence="5">D-xylose 1-dehydrogenase (NADP(+)) 2</fullName>
        <ecNumber evidence="5">1.1.1.179</ecNumber>
    </submittedName>
</protein>
<dbReference type="Gene3D" id="3.30.360.10">
    <property type="entry name" value="Dihydrodipicolinate Reductase, domain 2"/>
    <property type="match status" value="1"/>
</dbReference>
<accession>A0ABY6HQZ1</accession>
<keyword evidence="2 5" id="KW-0560">Oxidoreductase</keyword>
<dbReference type="GO" id="GO:0047837">
    <property type="term" value="F:D-xylose 1-dehydrogenase (NADP+) activity"/>
    <property type="evidence" value="ECO:0007669"/>
    <property type="project" value="UniProtKB-EC"/>
</dbReference>
<keyword evidence="6" id="KW-1185">Reference proteome</keyword>
<evidence type="ECO:0000313" key="5">
    <source>
        <dbReference type="EMBL" id="UYP45928.1"/>
    </source>
</evidence>
<reference evidence="5" key="1">
    <citation type="submission" date="2022-09" db="EMBL/GenBank/DDBJ databases">
        <title>Actin cytoskeleton and complex cell architecture in an #Asgard archaeon.</title>
        <authorList>
            <person name="Ponce Toledo R.I."/>
            <person name="Schleper C."/>
            <person name="Rodrigues Oliveira T."/>
            <person name="Wollweber F."/>
            <person name="Xu J."/>
            <person name="Rittmann S."/>
            <person name="Klingl A."/>
            <person name="Pilhofer M."/>
        </authorList>
    </citation>
    <scope>NUCLEOTIDE SEQUENCE</scope>
    <source>
        <strain evidence="5">B-35</strain>
    </source>
</reference>
<organism evidence="5 6">
    <name type="scientific">Candidatus Lokiarchaeum ossiferum</name>
    <dbReference type="NCBI Taxonomy" id="2951803"/>
    <lineage>
        <taxon>Archaea</taxon>
        <taxon>Promethearchaeati</taxon>
        <taxon>Promethearchaeota</taxon>
        <taxon>Promethearchaeia</taxon>
        <taxon>Promethearchaeales</taxon>
        <taxon>Promethearchaeaceae</taxon>
        <taxon>Candidatus Lokiarchaeum</taxon>
    </lineage>
</organism>
<sequence>MTIKIRWGILGCGKIAHSFALSMQKVENAEIVAVASRTPGNAANFAEQYQVPSFFCTYEELVMYPDLDVIYIATTHNFHYANMILCLKHNKAILCEKAFTLNQMQAEKIFRIANEKQIFVMEGMWMKFNPCFRHLQKFIAEGNIGDVRLIKADFGVNIPYDPKNRLYNRELAGGALLDLGIYPLTFAQAIFGHSPVRIESTAYLGETGVDEESSYFVEFADKKQAMLFSSCRVETPHEATIFGTTGMIKVPDFFHPSGFEWKRHNKHKVRKVEVQYDFPGYQYEIEEVNRCLREGKLESEIMSHADSMEMMGIMDTLRHQWNLKYPEEIQ</sequence>
<dbReference type="SUPFAM" id="SSF55347">
    <property type="entry name" value="Glyceraldehyde-3-phosphate dehydrogenase-like, C-terminal domain"/>
    <property type="match status" value="1"/>
</dbReference>
<dbReference type="Gene3D" id="3.40.50.720">
    <property type="entry name" value="NAD(P)-binding Rossmann-like Domain"/>
    <property type="match status" value="1"/>
</dbReference>
<dbReference type="SUPFAM" id="SSF51735">
    <property type="entry name" value="NAD(P)-binding Rossmann-fold domains"/>
    <property type="match status" value="1"/>
</dbReference>
<evidence type="ECO:0000313" key="6">
    <source>
        <dbReference type="Proteomes" id="UP001208689"/>
    </source>
</evidence>
<evidence type="ECO:0000256" key="2">
    <source>
        <dbReference type="ARBA" id="ARBA00023002"/>
    </source>
</evidence>
<dbReference type="InterPro" id="IPR036291">
    <property type="entry name" value="NAD(P)-bd_dom_sf"/>
</dbReference>
<dbReference type="EC" id="1.1.1.179" evidence="5"/>
<evidence type="ECO:0000256" key="1">
    <source>
        <dbReference type="ARBA" id="ARBA00010928"/>
    </source>
</evidence>
<dbReference type="InterPro" id="IPR055170">
    <property type="entry name" value="GFO_IDH_MocA-like_dom"/>
</dbReference>
<proteinExistence type="inferred from homology"/>
<dbReference type="EMBL" id="CP104013">
    <property type="protein sequence ID" value="UYP45928.1"/>
    <property type="molecule type" value="Genomic_DNA"/>
</dbReference>
<feature type="domain" description="Gfo/Idh/MocA-like oxidoreductase N-terminal" evidence="3">
    <location>
        <begin position="5"/>
        <end position="123"/>
    </location>
</feature>
<name>A0ABY6HQZ1_9ARCH</name>
<dbReference type="InterPro" id="IPR000683">
    <property type="entry name" value="Gfo/Idh/MocA-like_OxRdtase_N"/>
</dbReference>